<dbReference type="RefSeq" id="WP_075034812.1">
    <property type="nucleotide sequence ID" value="NZ_FOSB01000001.1"/>
</dbReference>
<protein>
    <submittedName>
        <fullName evidence="1">Uncharacterized protein</fullName>
    </submittedName>
</protein>
<evidence type="ECO:0000313" key="2">
    <source>
        <dbReference type="Proteomes" id="UP000183557"/>
    </source>
</evidence>
<dbReference type="InterPro" id="IPR024562">
    <property type="entry name" value="YqhG"/>
</dbReference>
<dbReference type="EMBL" id="FOSB01000001">
    <property type="protein sequence ID" value="SFJ21379.1"/>
    <property type="molecule type" value="Genomic_DNA"/>
</dbReference>
<reference evidence="2" key="1">
    <citation type="submission" date="2016-10" db="EMBL/GenBank/DDBJ databases">
        <authorList>
            <person name="Varghese N."/>
            <person name="Submissions S."/>
        </authorList>
    </citation>
    <scope>NUCLEOTIDE SEQUENCE [LARGE SCALE GENOMIC DNA]</scope>
    <source>
        <strain evidence="2">CGMCC 1.3704</strain>
    </source>
</reference>
<dbReference type="Proteomes" id="UP000183557">
    <property type="component" value="Unassembled WGS sequence"/>
</dbReference>
<dbReference type="STRING" id="240302.BN982_00161"/>
<keyword evidence="2" id="KW-1185">Reference proteome</keyword>
<proteinExistence type="predicted"/>
<dbReference type="OrthoDB" id="2433584at2"/>
<dbReference type="AlphaFoldDB" id="A0A1I3PJ88"/>
<organism evidence="1 2">
    <name type="scientific">Halobacillus dabanensis</name>
    <dbReference type="NCBI Taxonomy" id="240302"/>
    <lineage>
        <taxon>Bacteria</taxon>
        <taxon>Bacillati</taxon>
        <taxon>Bacillota</taxon>
        <taxon>Bacilli</taxon>
        <taxon>Bacillales</taxon>
        <taxon>Bacillaceae</taxon>
        <taxon>Halobacillus</taxon>
    </lineage>
</organism>
<name>A0A1I3PJ88_HALDA</name>
<gene>
    <name evidence="1" type="ORF">SAMN04487936_101347</name>
</gene>
<sequence>MNTANRYTSFVKQFFLSYGCSIVNDHHSHFTIQLTCEMDEEIMNRPFYWHYMKKMNREGAPMQLTFTDTEQKKNGGIYLHAGTPKLHTLYNTAIQKGRTARLYEVVREISGRNKAMSPWLIVNALLHYRGKKAKDEPISIGINLIHGTMMLGMMDKIQNIDFETKVSDYTFPMSPVISLTSAYKRMERHIETYVSSLDNEWAIDSLHHLEKEKKLLESFYESEDIDLESFTKEREQIDNRYKPYIEMEVINGGLFYISQDTSAQWIYH</sequence>
<evidence type="ECO:0000313" key="1">
    <source>
        <dbReference type="EMBL" id="SFJ21379.1"/>
    </source>
</evidence>
<accession>A0A1I3PJ88</accession>
<dbReference type="Pfam" id="PF11079">
    <property type="entry name" value="YqhG"/>
    <property type="match status" value="1"/>
</dbReference>